<comment type="caution">
    <text evidence="4">The sequence shown here is derived from an EMBL/GenBank/DDBJ whole genome shotgun (WGS) entry which is preliminary data.</text>
</comment>
<dbReference type="Pfam" id="PF13439">
    <property type="entry name" value="Glyco_transf_4"/>
    <property type="match status" value="1"/>
</dbReference>
<dbReference type="PANTHER" id="PTHR46401">
    <property type="entry name" value="GLYCOSYLTRANSFERASE WBBK-RELATED"/>
    <property type="match status" value="1"/>
</dbReference>
<proteinExistence type="predicted"/>
<evidence type="ECO:0000313" key="5">
    <source>
        <dbReference type="Proteomes" id="UP000630142"/>
    </source>
</evidence>
<name>A0A8J3DPJ1_9HYPH</name>
<dbReference type="CDD" id="cd03801">
    <property type="entry name" value="GT4_PimA-like"/>
    <property type="match status" value="1"/>
</dbReference>
<dbReference type="InterPro" id="IPR001296">
    <property type="entry name" value="Glyco_trans_1"/>
</dbReference>
<gene>
    <name evidence="4" type="ORF">GCM10016234_24600</name>
</gene>
<keyword evidence="4" id="KW-0808">Transferase</keyword>
<dbReference type="EMBL" id="BMZQ01000002">
    <property type="protein sequence ID" value="GHD16452.1"/>
    <property type="molecule type" value="Genomic_DNA"/>
</dbReference>
<dbReference type="RefSeq" id="WP_385965782.1">
    <property type="nucleotide sequence ID" value="NZ_BMZQ01000002.1"/>
</dbReference>
<feature type="domain" description="Glycosyltransferase subfamily 4-like N-terminal" evidence="3">
    <location>
        <begin position="33"/>
        <end position="197"/>
    </location>
</feature>
<feature type="compositionally biased region" description="Basic and acidic residues" evidence="1">
    <location>
        <begin position="1"/>
        <end position="13"/>
    </location>
</feature>
<dbReference type="AlphaFoldDB" id="A0A8J3DPJ1"/>
<dbReference type="SUPFAM" id="SSF53756">
    <property type="entry name" value="UDP-Glycosyltransferase/glycogen phosphorylase"/>
    <property type="match status" value="1"/>
</dbReference>
<reference evidence="4" key="1">
    <citation type="journal article" date="2014" name="Int. J. Syst. Evol. Microbiol.">
        <title>Complete genome sequence of Corynebacterium casei LMG S-19264T (=DSM 44701T), isolated from a smear-ripened cheese.</title>
        <authorList>
            <consortium name="US DOE Joint Genome Institute (JGI-PGF)"/>
            <person name="Walter F."/>
            <person name="Albersmeier A."/>
            <person name="Kalinowski J."/>
            <person name="Ruckert C."/>
        </authorList>
    </citation>
    <scope>NUCLEOTIDE SEQUENCE</scope>
    <source>
        <strain evidence="4">KCTC 42249</strain>
    </source>
</reference>
<dbReference type="InterPro" id="IPR028098">
    <property type="entry name" value="Glyco_trans_4-like_N"/>
</dbReference>
<keyword evidence="5" id="KW-1185">Reference proteome</keyword>
<dbReference type="Pfam" id="PF00534">
    <property type="entry name" value="Glycos_transf_1"/>
    <property type="match status" value="1"/>
</dbReference>
<evidence type="ECO:0000259" key="2">
    <source>
        <dbReference type="Pfam" id="PF00534"/>
    </source>
</evidence>
<reference evidence="4" key="2">
    <citation type="submission" date="2020-09" db="EMBL/GenBank/DDBJ databases">
        <authorList>
            <person name="Sun Q."/>
            <person name="Kim S."/>
        </authorList>
    </citation>
    <scope>NUCLEOTIDE SEQUENCE</scope>
    <source>
        <strain evidence="4">KCTC 42249</strain>
    </source>
</reference>
<sequence length="385" mass="41626">MKAADRARGEGSEIKTASNGPHPARVLITVDAVGGVWRYAMDLAAGLQSSGVHFTFVGLGPHPSPAQRAEAEQLGKLIWEDAQLDWLAEGPEDLADLPALLERLVRNEGIDLLHLNAPSQACGLKLDCPIVTMSHSCVVTWMHAVRGEDVPAQWAWQKRFNRQGFDAADVVLAPSRSHADALEQCYGPIKGLSVVYNASQAGPEIAQRQPFVFAAGRWWDEGKNGAVLDDVAEHLPWPVLLAGSLKGPNGQSISMQHSEHLGTVPAAEMQHLMSSAGIFVSPSVYEPFGLAPLEAASTATPLVLADIPTYRELWDGAALFASPRDPASFVEALQKLIASETLRRDMGRKALQRAKRYSLQAQAQAMLQIYDAVRAPAEQRLVLSS</sequence>
<evidence type="ECO:0000256" key="1">
    <source>
        <dbReference type="SAM" id="MobiDB-lite"/>
    </source>
</evidence>
<dbReference type="PANTHER" id="PTHR46401:SF8">
    <property type="entry name" value="BLL6006 PROTEIN"/>
    <property type="match status" value="1"/>
</dbReference>
<accession>A0A8J3DPJ1</accession>
<dbReference type="GO" id="GO:0016757">
    <property type="term" value="F:glycosyltransferase activity"/>
    <property type="evidence" value="ECO:0007669"/>
    <property type="project" value="InterPro"/>
</dbReference>
<evidence type="ECO:0000313" key="4">
    <source>
        <dbReference type="EMBL" id="GHD16452.1"/>
    </source>
</evidence>
<dbReference type="Gene3D" id="3.40.50.2000">
    <property type="entry name" value="Glycogen Phosphorylase B"/>
    <property type="match status" value="2"/>
</dbReference>
<protein>
    <submittedName>
        <fullName evidence="4">Glycosyl transferase</fullName>
    </submittedName>
</protein>
<feature type="domain" description="Glycosyl transferase family 1" evidence="2">
    <location>
        <begin position="257"/>
        <end position="352"/>
    </location>
</feature>
<feature type="region of interest" description="Disordered" evidence="1">
    <location>
        <begin position="1"/>
        <end position="20"/>
    </location>
</feature>
<evidence type="ECO:0000259" key="3">
    <source>
        <dbReference type="Pfam" id="PF13439"/>
    </source>
</evidence>
<organism evidence="4 5">
    <name type="scientific">Tianweitania populi</name>
    <dbReference type="NCBI Taxonomy" id="1607949"/>
    <lineage>
        <taxon>Bacteria</taxon>
        <taxon>Pseudomonadati</taxon>
        <taxon>Pseudomonadota</taxon>
        <taxon>Alphaproteobacteria</taxon>
        <taxon>Hyphomicrobiales</taxon>
        <taxon>Phyllobacteriaceae</taxon>
        <taxon>Tianweitania</taxon>
    </lineage>
</organism>
<dbReference type="Proteomes" id="UP000630142">
    <property type="component" value="Unassembled WGS sequence"/>
</dbReference>